<accession>A0A5J4TZS1</accession>
<feature type="compositionally biased region" description="Basic residues" evidence="1">
    <location>
        <begin position="135"/>
        <end position="147"/>
    </location>
</feature>
<feature type="compositionally biased region" description="Polar residues" evidence="1">
    <location>
        <begin position="98"/>
        <end position="110"/>
    </location>
</feature>
<organism evidence="2 3">
    <name type="scientific">Streblomastix strix</name>
    <dbReference type="NCBI Taxonomy" id="222440"/>
    <lineage>
        <taxon>Eukaryota</taxon>
        <taxon>Metamonada</taxon>
        <taxon>Preaxostyla</taxon>
        <taxon>Oxymonadida</taxon>
        <taxon>Streblomastigidae</taxon>
        <taxon>Streblomastix</taxon>
    </lineage>
</organism>
<dbReference type="EMBL" id="SNRW01023131">
    <property type="protein sequence ID" value="KAA6363272.1"/>
    <property type="molecule type" value="Genomic_DNA"/>
</dbReference>
<feature type="region of interest" description="Disordered" evidence="1">
    <location>
        <begin position="75"/>
        <end position="147"/>
    </location>
</feature>
<feature type="region of interest" description="Disordered" evidence="1">
    <location>
        <begin position="1"/>
        <end position="40"/>
    </location>
</feature>
<name>A0A5J4TZS1_9EUKA</name>
<comment type="caution">
    <text evidence="2">The sequence shown here is derived from an EMBL/GenBank/DDBJ whole genome shotgun (WGS) entry which is preliminary data.</text>
</comment>
<sequence>MDIDMEQMMERDLTQTQPTTNDGPIVSSAPPQLGTASWHAGGETANVFAAQCPNIQHLNDGNEMNIPQQGHLAVQGADRLGFQPLMGPEQEQSEDGPEQNQGQLDFNNHPDNPGNEYPPGLTQETRRSEANKGSFKPRSKSSCKKNQ</sequence>
<dbReference type="AlphaFoldDB" id="A0A5J4TZS1"/>
<reference evidence="2 3" key="1">
    <citation type="submission" date="2019-03" db="EMBL/GenBank/DDBJ databases">
        <title>Single cell metagenomics reveals metabolic interactions within the superorganism composed of flagellate Streblomastix strix and complex community of Bacteroidetes bacteria on its surface.</title>
        <authorList>
            <person name="Treitli S.C."/>
            <person name="Kolisko M."/>
            <person name="Husnik F."/>
            <person name="Keeling P."/>
            <person name="Hampl V."/>
        </authorList>
    </citation>
    <scope>NUCLEOTIDE SEQUENCE [LARGE SCALE GENOMIC DNA]</scope>
    <source>
        <strain evidence="2">ST1C</strain>
    </source>
</reference>
<evidence type="ECO:0000313" key="3">
    <source>
        <dbReference type="Proteomes" id="UP000324800"/>
    </source>
</evidence>
<dbReference type="Proteomes" id="UP000324800">
    <property type="component" value="Unassembled WGS sequence"/>
</dbReference>
<proteinExistence type="predicted"/>
<evidence type="ECO:0000256" key="1">
    <source>
        <dbReference type="SAM" id="MobiDB-lite"/>
    </source>
</evidence>
<gene>
    <name evidence="2" type="ORF">EZS28_041203</name>
</gene>
<protein>
    <submittedName>
        <fullName evidence="2">Uncharacterized protein</fullName>
    </submittedName>
</protein>
<evidence type="ECO:0000313" key="2">
    <source>
        <dbReference type="EMBL" id="KAA6363272.1"/>
    </source>
</evidence>